<protein>
    <recommendedName>
        <fullName evidence="4">ABC transporter permease</fullName>
    </recommendedName>
</protein>
<organism evidence="2 3">
    <name type="scientific">Blautia hominis</name>
    <dbReference type="NCBI Taxonomy" id="2025493"/>
    <lineage>
        <taxon>Bacteria</taxon>
        <taxon>Bacillati</taxon>
        <taxon>Bacillota</taxon>
        <taxon>Clostridia</taxon>
        <taxon>Lachnospirales</taxon>
        <taxon>Lachnospiraceae</taxon>
        <taxon>Blautia</taxon>
    </lineage>
</organism>
<feature type="transmembrane region" description="Helical" evidence="1">
    <location>
        <begin position="20"/>
        <end position="38"/>
    </location>
</feature>
<dbReference type="RefSeq" id="WP_104803795.1">
    <property type="nucleotide sequence ID" value="NZ_BAABYW010000002.1"/>
</dbReference>
<dbReference type="EMBL" id="BAABYW010000002">
    <property type="protein sequence ID" value="GAA6411193.1"/>
    <property type="molecule type" value="Genomic_DNA"/>
</dbReference>
<keyword evidence="3" id="KW-1185">Reference proteome</keyword>
<comment type="caution">
    <text evidence="2">The sequence shown here is derived from an EMBL/GenBank/DDBJ whole genome shotgun (WGS) entry which is preliminary data.</text>
</comment>
<name>A0ABQ0BIA8_9FIRM</name>
<evidence type="ECO:0008006" key="4">
    <source>
        <dbReference type="Google" id="ProtNLM"/>
    </source>
</evidence>
<dbReference type="Proteomes" id="UP001600943">
    <property type="component" value="Unassembled WGS sequence"/>
</dbReference>
<dbReference type="Pfam" id="PF12730">
    <property type="entry name" value="ABC2_membrane_4"/>
    <property type="match status" value="1"/>
</dbReference>
<keyword evidence="1" id="KW-0812">Transmembrane</keyword>
<evidence type="ECO:0000313" key="3">
    <source>
        <dbReference type="Proteomes" id="UP001600943"/>
    </source>
</evidence>
<keyword evidence="1" id="KW-1133">Transmembrane helix</keyword>
<gene>
    <name evidence="2" type="ORF">K040078D81_53100</name>
</gene>
<reference evidence="2 3" key="1">
    <citation type="submission" date="2024-04" db="EMBL/GenBank/DDBJ databases">
        <title>Defined microbial consortia suppress multidrug-resistant proinflammatory Enterobacteriaceae via ecological control.</title>
        <authorList>
            <person name="Furuichi M."/>
            <person name="Kawaguchi T."/>
            <person name="Pust M."/>
            <person name="Yasuma K."/>
            <person name="Plichta D."/>
            <person name="Hasegawa N."/>
            <person name="Ohya T."/>
            <person name="Bhattarai S."/>
            <person name="Sasajima S."/>
            <person name="Aoto Y."/>
            <person name="Tuganbaev T."/>
            <person name="Yaginuma M."/>
            <person name="Ueda M."/>
            <person name="Okahashi N."/>
            <person name="Amafuji K."/>
            <person name="Kiridooshi Y."/>
            <person name="Sugita K."/>
            <person name="Strazar M."/>
            <person name="Skelly A."/>
            <person name="Suda W."/>
            <person name="Hattori M."/>
            <person name="Nakamoto N."/>
            <person name="Caballero S."/>
            <person name="Norman J."/>
            <person name="Olle B."/>
            <person name="Tanoue T."/>
            <person name="Arita M."/>
            <person name="Bucci V."/>
            <person name="Atarashi K."/>
            <person name="Xavier R."/>
            <person name="Honda K."/>
        </authorList>
    </citation>
    <scope>NUCLEOTIDE SEQUENCE [LARGE SCALE GENOMIC DNA]</scope>
    <source>
        <strain evidence="3">k04-0078-D8-1</strain>
    </source>
</reference>
<feature type="transmembrane region" description="Helical" evidence="1">
    <location>
        <begin position="58"/>
        <end position="78"/>
    </location>
</feature>
<evidence type="ECO:0000256" key="1">
    <source>
        <dbReference type="SAM" id="Phobius"/>
    </source>
</evidence>
<proteinExistence type="predicted"/>
<feature type="transmembrane region" description="Helical" evidence="1">
    <location>
        <begin position="142"/>
        <end position="163"/>
    </location>
</feature>
<accession>A0ABQ0BIA8</accession>
<keyword evidence="1" id="KW-0472">Membrane</keyword>
<feature type="transmembrane region" description="Helical" evidence="1">
    <location>
        <begin position="229"/>
        <end position="251"/>
    </location>
</feature>
<sequence>MLNYIKSEGYRITHSKGMYAAAGIASGVLVLMNLVLYVSNKNLTDFPYGLISFSLNNLIANLQTLFLSGFVVASLLFADERKNGTLKNVVAYGIPRVHIFIGKCIVSIVTALCCMAVILVFYVGSACLLLGGPAAESLGKMAGGVGAALPSAFAAVILGVALLTLFEKDIVAMIAWFAVMYVIPTVCYYAGFRIDALSKIAAWMPWNIFSHEVTVNMSGYVCLWDTPFGLAKCMIVGIAGIFIFGAAGIFVSRKKEI</sequence>
<feature type="transmembrane region" description="Helical" evidence="1">
    <location>
        <begin position="170"/>
        <end position="191"/>
    </location>
</feature>
<evidence type="ECO:0000313" key="2">
    <source>
        <dbReference type="EMBL" id="GAA6411193.1"/>
    </source>
</evidence>
<feature type="transmembrane region" description="Helical" evidence="1">
    <location>
        <begin position="99"/>
        <end position="122"/>
    </location>
</feature>